<dbReference type="InterPro" id="IPR036236">
    <property type="entry name" value="Znf_C2H2_sf"/>
</dbReference>
<evidence type="ECO:0000313" key="4">
    <source>
        <dbReference type="Proteomes" id="UP000283841"/>
    </source>
</evidence>
<dbReference type="EMBL" id="RCNU01000004">
    <property type="protein sequence ID" value="RWQ96239.1"/>
    <property type="molecule type" value="Genomic_DNA"/>
</dbReference>
<proteinExistence type="predicted"/>
<dbReference type="Gene3D" id="3.30.160.60">
    <property type="entry name" value="Classic Zinc Finger"/>
    <property type="match status" value="1"/>
</dbReference>
<dbReference type="AlphaFoldDB" id="A0A443HWM8"/>
<keyword evidence="1" id="KW-0862">Zinc</keyword>
<dbReference type="GeneID" id="39601566"/>
<keyword evidence="1" id="KW-0863">Zinc-finger</keyword>
<dbReference type="PROSITE" id="PS50157">
    <property type="entry name" value="ZINC_FINGER_C2H2_2"/>
    <property type="match status" value="1"/>
</dbReference>
<dbReference type="RefSeq" id="XP_028485884.1">
    <property type="nucleotide sequence ID" value="XM_028632289.1"/>
</dbReference>
<dbReference type="SMART" id="SM00355">
    <property type="entry name" value="ZnF_C2H2"/>
    <property type="match status" value="3"/>
</dbReference>
<reference evidence="3 4" key="1">
    <citation type="journal article" date="2018" name="Front. Microbiol.">
        <title>Genomic and genetic insights into a cosmopolitan fungus, Paecilomyces variotii (Eurotiales).</title>
        <authorList>
            <person name="Urquhart A.S."/>
            <person name="Mondo S.J."/>
            <person name="Makela M.R."/>
            <person name="Hane J.K."/>
            <person name="Wiebenga A."/>
            <person name="He G."/>
            <person name="Mihaltcheva S."/>
            <person name="Pangilinan J."/>
            <person name="Lipzen A."/>
            <person name="Barry K."/>
            <person name="de Vries R.P."/>
            <person name="Grigoriev I.V."/>
            <person name="Idnurm A."/>
        </authorList>
    </citation>
    <scope>NUCLEOTIDE SEQUENCE [LARGE SCALE GENOMIC DNA]</scope>
    <source>
        <strain evidence="3 4">CBS 101075</strain>
    </source>
</reference>
<dbReference type="SUPFAM" id="SSF57667">
    <property type="entry name" value="beta-beta-alpha zinc fingers"/>
    <property type="match status" value="1"/>
</dbReference>
<dbReference type="GO" id="GO:0008270">
    <property type="term" value="F:zinc ion binding"/>
    <property type="evidence" value="ECO:0007669"/>
    <property type="project" value="UniProtKB-KW"/>
</dbReference>
<keyword evidence="1" id="KW-0479">Metal-binding</keyword>
<feature type="domain" description="C2H2-type" evidence="2">
    <location>
        <begin position="176"/>
        <end position="204"/>
    </location>
</feature>
<accession>A0A443HWM8</accession>
<name>A0A443HWM8_BYSSP</name>
<comment type="caution">
    <text evidence="3">The sequence shown here is derived from an EMBL/GenBank/DDBJ whole genome shotgun (WGS) entry which is preliminary data.</text>
</comment>
<evidence type="ECO:0000259" key="2">
    <source>
        <dbReference type="PROSITE" id="PS50157"/>
    </source>
</evidence>
<organism evidence="3 4">
    <name type="scientific">Byssochlamys spectabilis</name>
    <name type="common">Paecilomyces variotii</name>
    <dbReference type="NCBI Taxonomy" id="264951"/>
    <lineage>
        <taxon>Eukaryota</taxon>
        <taxon>Fungi</taxon>
        <taxon>Dikarya</taxon>
        <taxon>Ascomycota</taxon>
        <taxon>Pezizomycotina</taxon>
        <taxon>Eurotiomycetes</taxon>
        <taxon>Eurotiomycetidae</taxon>
        <taxon>Eurotiales</taxon>
        <taxon>Thermoascaceae</taxon>
        <taxon>Paecilomyces</taxon>
    </lineage>
</organism>
<dbReference type="VEuPathDB" id="FungiDB:C8Q69DRAFT_497937"/>
<sequence length="371" mass="41998">MEFLRNSLCGTRRDYERVYGAFEADSPDLTFVHGSNRPFAPTGLIATRIRTFLTRAENERRDVVLAINGWDGLTTNELSFASLFRPVEKIAVKLRIYVDSPRVFKEADAAIAAKVFTGEIDIETNGHLLPDSTAQFISKVRAIGAAKLLLSSDMQSLLSESHQRNTPPNPGSLQRYKCAQCGKEMPTIQTLNVHLNRSHGNKVSCKYCGMIFGRKDHRDRHEQAAICPEHPDYVAPEKKRRAPRGISERFQKRVETAASRGNPSSDNAYPAYHELQANDSRFPRVDIDKPIVYRGEVFCRFPACVHPTKFSETTKLRTHYKLKHGLMYPAYTVGRMFPIDEKTHADGLEWLARCVYMGEDTAGPQPVPERR</sequence>
<dbReference type="Proteomes" id="UP000283841">
    <property type="component" value="Unassembled WGS sequence"/>
</dbReference>
<dbReference type="STRING" id="264951.A0A443HWM8"/>
<keyword evidence="4" id="KW-1185">Reference proteome</keyword>
<dbReference type="PROSITE" id="PS00028">
    <property type="entry name" value="ZINC_FINGER_C2H2_1"/>
    <property type="match status" value="1"/>
</dbReference>
<evidence type="ECO:0000313" key="3">
    <source>
        <dbReference type="EMBL" id="RWQ96239.1"/>
    </source>
</evidence>
<gene>
    <name evidence="3" type="ORF">C8Q69DRAFT_497937</name>
</gene>
<evidence type="ECO:0000256" key="1">
    <source>
        <dbReference type="PROSITE-ProRule" id="PRU00042"/>
    </source>
</evidence>
<protein>
    <recommendedName>
        <fullName evidence="2">C2H2-type domain-containing protein</fullName>
    </recommendedName>
</protein>
<dbReference type="InterPro" id="IPR013087">
    <property type="entry name" value="Znf_C2H2_type"/>
</dbReference>